<feature type="compositionally biased region" description="Polar residues" evidence="1">
    <location>
        <begin position="102"/>
        <end position="114"/>
    </location>
</feature>
<evidence type="ECO:0000256" key="2">
    <source>
        <dbReference type="SAM" id="Phobius"/>
    </source>
</evidence>
<dbReference type="STRING" id="709032.Sulku_2231"/>
<feature type="transmembrane region" description="Helical" evidence="2">
    <location>
        <begin position="7"/>
        <end position="27"/>
    </location>
</feature>
<protein>
    <submittedName>
        <fullName evidence="3">Fimbrial protein</fullName>
    </submittedName>
</protein>
<dbReference type="SUPFAM" id="SSF54523">
    <property type="entry name" value="Pili subunits"/>
    <property type="match status" value="1"/>
</dbReference>
<evidence type="ECO:0000313" key="4">
    <source>
        <dbReference type="Proteomes" id="UP000008721"/>
    </source>
</evidence>
<feature type="region of interest" description="Disordered" evidence="1">
    <location>
        <begin position="102"/>
        <end position="131"/>
    </location>
</feature>
<name>E4TWP5_SULKY</name>
<dbReference type="KEGG" id="sku:Sulku_2231"/>
<dbReference type="NCBIfam" id="TIGR02532">
    <property type="entry name" value="IV_pilin_GFxxxE"/>
    <property type="match status" value="1"/>
</dbReference>
<evidence type="ECO:0000256" key="1">
    <source>
        <dbReference type="SAM" id="MobiDB-lite"/>
    </source>
</evidence>
<organism evidence="3 4">
    <name type="scientific">Sulfuricurvum kujiense (strain ATCC BAA-921 / DSM 16994 / JCM 11577 / YK-1)</name>
    <dbReference type="NCBI Taxonomy" id="709032"/>
    <lineage>
        <taxon>Bacteria</taxon>
        <taxon>Pseudomonadati</taxon>
        <taxon>Campylobacterota</taxon>
        <taxon>Epsilonproteobacteria</taxon>
        <taxon>Campylobacterales</taxon>
        <taxon>Sulfurimonadaceae</taxon>
        <taxon>Sulfuricurvum</taxon>
    </lineage>
</organism>
<dbReference type="Proteomes" id="UP000008721">
    <property type="component" value="Chromosome"/>
</dbReference>
<dbReference type="Pfam" id="PF07963">
    <property type="entry name" value="N_methyl"/>
    <property type="match status" value="1"/>
</dbReference>
<dbReference type="HOGENOM" id="CLU_1668483_0_0_7"/>
<dbReference type="eggNOG" id="COG4969">
    <property type="taxonomic scope" value="Bacteria"/>
</dbReference>
<dbReference type="Gene3D" id="3.30.700.10">
    <property type="entry name" value="Glycoprotein, Type 4 Pilin"/>
    <property type="match status" value="1"/>
</dbReference>
<reference evidence="3 4" key="1">
    <citation type="journal article" date="2012" name="Stand. Genomic Sci.">
        <title>Complete genome sequence of the sulfur compounds oxidizing chemolithoautotroph Sulfuricurvum kujiense type strain (YK-1(T)).</title>
        <authorList>
            <person name="Han C."/>
            <person name="Kotsyurbenko O."/>
            <person name="Chertkov O."/>
            <person name="Held B."/>
            <person name="Lapidus A."/>
            <person name="Nolan M."/>
            <person name="Lucas S."/>
            <person name="Hammon N."/>
            <person name="Deshpande S."/>
            <person name="Cheng J.F."/>
            <person name="Tapia R."/>
            <person name="Goodwin L.A."/>
            <person name="Pitluck S."/>
            <person name="Liolios K."/>
            <person name="Pagani I."/>
            <person name="Ivanova N."/>
            <person name="Mavromatis K."/>
            <person name="Mikhailova N."/>
            <person name="Pati A."/>
            <person name="Chen A."/>
            <person name="Palaniappan K."/>
            <person name="Land M."/>
            <person name="Hauser L."/>
            <person name="Chang Y.J."/>
            <person name="Jeffries C.D."/>
            <person name="Brambilla E.M."/>
            <person name="Rohde M."/>
            <person name="Spring S."/>
            <person name="Sikorski J."/>
            <person name="Goker M."/>
            <person name="Woyke T."/>
            <person name="Bristow J."/>
            <person name="Eisen J.A."/>
            <person name="Markowitz V."/>
            <person name="Hugenholtz P."/>
            <person name="Kyrpides N.C."/>
            <person name="Klenk H.P."/>
            <person name="Detter J.C."/>
        </authorList>
    </citation>
    <scope>NUCLEOTIDE SEQUENCE [LARGE SCALE GENOMIC DNA]</scope>
    <source>
        <strain evidence="4">ATCC BAA-921 / DSM 16994 / JCM 11577 / YK-1</strain>
    </source>
</reference>
<dbReference type="InterPro" id="IPR045584">
    <property type="entry name" value="Pilin-like"/>
</dbReference>
<evidence type="ECO:0000313" key="3">
    <source>
        <dbReference type="EMBL" id="ADR34891.1"/>
    </source>
</evidence>
<proteinExistence type="predicted"/>
<keyword evidence="2" id="KW-0472">Membrane</keyword>
<dbReference type="InterPro" id="IPR012902">
    <property type="entry name" value="N_methyl_site"/>
</dbReference>
<sequence length="157" mass="17237">MKLREGFTLIELILVIVIIGILSTVAIPKFSNLIDNSKIASELSTAASVQSAVDATHGEWITNNCPFIWGNEQNSTLLNAEGYPDAADMGDTANPFKNLLKNSDNGDWSRNDSFNPPRYYGPATNGGTKDRNLAHKPEGNDYWEYNATVGTFKLIEP</sequence>
<keyword evidence="2" id="KW-1133">Transmembrane helix</keyword>
<keyword evidence="2" id="KW-0812">Transmembrane</keyword>
<dbReference type="EMBL" id="CP002355">
    <property type="protein sequence ID" value="ADR34891.1"/>
    <property type="molecule type" value="Genomic_DNA"/>
</dbReference>
<gene>
    <name evidence="3" type="ordered locus">Sulku_2231</name>
</gene>
<keyword evidence="4" id="KW-1185">Reference proteome</keyword>
<dbReference type="PROSITE" id="PS00409">
    <property type="entry name" value="PROKAR_NTER_METHYL"/>
    <property type="match status" value="1"/>
</dbReference>
<accession>E4TWP5</accession>
<dbReference type="RefSeq" id="WP_013461088.1">
    <property type="nucleotide sequence ID" value="NC_014762.1"/>
</dbReference>
<dbReference type="AlphaFoldDB" id="E4TWP5"/>